<dbReference type="Proteomes" id="UP000003332">
    <property type="component" value="Unassembled WGS sequence"/>
</dbReference>
<evidence type="ECO:0000313" key="4">
    <source>
        <dbReference type="Proteomes" id="UP000003332"/>
    </source>
</evidence>
<dbReference type="PIRSF" id="PIRSF007487">
    <property type="entry name" value="Competence-induced_CoiA_bac"/>
    <property type="match status" value="1"/>
</dbReference>
<dbReference type="HOGENOM" id="CLU_057999_2_0_9"/>
<dbReference type="InterPro" id="IPR010330">
    <property type="entry name" value="CoiA_nuc"/>
</dbReference>
<evidence type="ECO:0000259" key="2">
    <source>
        <dbReference type="Pfam" id="PF25164"/>
    </source>
</evidence>
<dbReference type="Pfam" id="PF06054">
    <property type="entry name" value="CoiA_nuc"/>
    <property type="match status" value="1"/>
</dbReference>
<feature type="domain" description="Competence protein CoiA nuclease-like" evidence="1">
    <location>
        <begin position="61"/>
        <end position="180"/>
    </location>
</feature>
<evidence type="ECO:0000259" key="1">
    <source>
        <dbReference type="Pfam" id="PF06054"/>
    </source>
</evidence>
<dbReference type="Pfam" id="PF25164">
    <property type="entry name" value="CoiA_N"/>
    <property type="match status" value="1"/>
</dbReference>
<dbReference type="InterPro" id="IPR057253">
    <property type="entry name" value="CoiA-like_N"/>
</dbReference>
<dbReference type="RefSeq" id="WP_002904117.1">
    <property type="nucleotide sequence ID" value="NZ_GL872376.1"/>
</dbReference>
<dbReference type="PATRIC" id="fig|888809.3.peg.586"/>
<dbReference type="InterPro" id="IPR021176">
    <property type="entry name" value="Competence-induced_CoiA"/>
</dbReference>
<sequence length="314" mass="37366">MFVARNHKGLLCNALEEKIEKGADFVCPACSGAVRFKKGKVMQPHFAHISLEECRFYRENESVEHLNLKAELFRWAVQTEKVEVEAFLPELQQIADLLVDKKLALEVQCSPLSIERLQERTLSYRQRGYQVLWLLGRKLWLKDALTRLQKDFLYFSKNMGFHLWELDQEKQVLRLKYLIHEDLHGKVQHKTKNFPFGHGQLLDILRLPFQKQEMNSFLAQQDPQICNYIRRQLYYQQPRWMRLQAKLYQAGDNLLTKTAEDFYPQVRPIQATSFCQITTDLTGYYQQFENYYANLQQKNLQIVYSPAFYTRILR</sequence>
<dbReference type="AlphaFoldDB" id="F0I0B1"/>
<gene>
    <name evidence="3" type="primary">coiA</name>
    <name evidence="3" type="ORF">HMPREF9381_0601</name>
</gene>
<protein>
    <submittedName>
        <fullName evidence="3">Competence protein CoiA</fullName>
    </submittedName>
</protein>
<accession>F0I0B1</accession>
<name>F0I0B1_STRSA</name>
<proteinExistence type="predicted"/>
<comment type="caution">
    <text evidence="3">The sequence shown here is derived from an EMBL/GenBank/DDBJ whole genome shotgun (WGS) entry which is preliminary data.</text>
</comment>
<evidence type="ECO:0000313" key="3">
    <source>
        <dbReference type="EMBL" id="EGD30329.1"/>
    </source>
</evidence>
<feature type="domain" description="Competence protein CoiA-like N-terminal" evidence="2">
    <location>
        <begin position="18"/>
        <end position="56"/>
    </location>
</feature>
<reference evidence="3 4" key="1">
    <citation type="submission" date="2011-02" db="EMBL/GenBank/DDBJ databases">
        <authorList>
            <person name="Muzny D."/>
            <person name="Qin X."/>
            <person name="Deng J."/>
            <person name="Jiang H."/>
            <person name="Liu Y."/>
            <person name="Qu J."/>
            <person name="Song X.-Z."/>
            <person name="Zhang L."/>
            <person name="Thornton R."/>
            <person name="Coyle M."/>
            <person name="Francisco L."/>
            <person name="Jackson L."/>
            <person name="Javaid M."/>
            <person name="Korchina V."/>
            <person name="Kovar C."/>
            <person name="Mata R."/>
            <person name="Mathew T."/>
            <person name="Ngo R."/>
            <person name="Nguyen L."/>
            <person name="Nguyen N."/>
            <person name="Okwuonu G."/>
            <person name="Ongeri F."/>
            <person name="Pham C."/>
            <person name="Simmons D."/>
            <person name="Wilczek-Boney K."/>
            <person name="Hale W."/>
            <person name="Jakkamsetti A."/>
            <person name="Pham P."/>
            <person name="Ruth R."/>
            <person name="San Lucas F."/>
            <person name="Warren J."/>
            <person name="Zhang J."/>
            <person name="Zhao Z."/>
            <person name="Zhou C."/>
            <person name="Zhu D."/>
            <person name="Lee S."/>
            <person name="Bess C."/>
            <person name="Blankenburg K."/>
            <person name="Forbes L."/>
            <person name="Fu Q."/>
            <person name="Gubbala S."/>
            <person name="Hirani K."/>
            <person name="Jayaseelan J.C."/>
            <person name="Lara F."/>
            <person name="Munidasa M."/>
            <person name="Palculict T."/>
            <person name="Patil S."/>
            <person name="Pu L.-L."/>
            <person name="Saada N."/>
            <person name="Tang L."/>
            <person name="Weissenberger G."/>
            <person name="Zhu Y."/>
            <person name="Hemphill L."/>
            <person name="Shang Y."/>
            <person name="Youmans B."/>
            <person name="Ayvaz T."/>
            <person name="Ross M."/>
            <person name="Santibanez J."/>
            <person name="Aqrawi P."/>
            <person name="Gross S."/>
            <person name="Joshi V."/>
            <person name="Fowler G."/>
            <person name="Nazareth L."/>
            <person name="Reid J."/>
            <person name="Worley K."/>
            <person name="Petrosino J."/>
            <person name="Highlander S."/>
            <person name="Gibbs R."/>
        </authorList>
    </citation>
    <scope>NUCLEOTIDE SEQUENCE [LARGE SCALE GENOMIC DNA]</scope>
    <source>
        <strain evidence="3 4">SK72</strain>
    </source>
</reference>
<dbReference type="EMBL" id="AEXV01000005">
    <property type="protein sequence ID" value="EGD30329.1"/>
    <property type="molecule type" value="Genomic_DNA"/>
</dbReference>
<organism evidence="3 4">
    <name type="scientific">Streptococcus sanguinis SK72</name>
    <dbReference type="NCBI Taxonomy" id="888809"/>
    <lineage>
        <taxon>Bacteria</taxon>
        <taxon>Bacillati</taxon>
        <taxon>Bacillota</taxon>
        <taxon>Bacilli</taxon>
        <taxon>Lactobacillales</taxon>
        <taxon>Streptococcaceae</taxon>
        <taxon>Streptococcus</taxon>
    </lineage>
</organism>